<gene>
    <name evidence="2" type="ORF">B9G39_24140</name>
</gene>
<dbReference type="EMBL" id="NDXW01000001">
    <property type="protein sequence ID" value="RDH46290.1"/>
    <property type="molecule type" value="Genomic_DNA"/>
</dbReference>
<feature type="signal peptide" evidence="1">
    <location>
        <begin position="1"/>
        <end position="24"/>
    </location>
</feature>
<accession>A0A4P9VWL9</accession>
<evidence type="ECO:0000256" key="1">
    <source>
        <dbReference type="SAM" id="SignalP"/>
    </source>
</evidence>
<evidence type="ECO:0000313" key="2">
    <source>
        <dbReference type="EMBL" id="RDH46290.1"/>
    </source>
</evidence>
<evidence type="ECO:0008006" key="4">
    <source>
        <dbReference type="Google" id="ProtNLM"/>
    </source>
</evidence>
<reference evidence="2 3" key="1">
    <citation type="submission" date="2017-04" db="EMBL/GenBank/DDBJ databases">
        <title>Draft genome sequence of Zooshikella ganghwensis VG4 isolated from Red Sea sediments.</title>
        <authorList>
            <person name="Rehman Z."/>
            <person name="Alam I."/>
            <person name="Kamau A."/>
            <person name="Bajic V."/>
            <person name="Leiknes T."/>
        </authorList>
    </citation>
    <scope>NUCLEOTIDE SEQUENCE [LARGE SCALE GENOMIC DNA]</scope>
    <source>
        <strain evidence="2 3">VG4</strain>
    </source>
</reference>
<comment type="caution">
    <text evidence="2">The sequence shown here is derived from an EMBL/GenBank/DDBJ whole genome shotgun (WGS) entry which is preliminary data.</text>
</comment>
<protein>
    <recommendedName>
        <fullName evidence="4">DUF4034 domain-containing protein</fullName>
    </recommendedName>
</protein>
<organism evidence="2 3">
    <name type="scientific">Zooshikella ganghwensis</name>
    <dbReference type="NCBI Taxonomy" id="202772"/>
    <lineage>
        <taxon>Bacteria</taxon>
        <taxon>Pseudomonadati</taxon>
        <taxon>Pseudomonadota</taxon>
        <taxon>Gammaproteobacteria</taxon>
        <taxon>Oceanospirillales</taxon>
        <taxon>Zooshikellaceae</taxon>
        <taxon>Zooshikella</taxon>
    </lineage>
</organism>
<proteinExistence type="predicted"/>
<keyword evidence="1" id="KW-0732">Signal</keyword>
<feature type="chain" id="PRO_5020670317" description="DUF4034 domain-containing protein" evidence="1">
    <location>
        <begin position="25"/>
        <end position="376"/>
    </location>
</feature>
<keyword evidence="3" id="KW-1185">Reference proteome</keyword>
<dbReference type="RefSeq" id="WP_094789073.1">
    <property type="nucleotide sequence ID" value="NZ_NDXW01000001.1"/>
</dbReference>
<evidence type="ECO:0000313" key="3">
    <source>
        <dbReference type="Proteomes" id="UP000257039"/>
    </source>
</evidence>
<name>A0A4P9VWL9_9GAMM</name>
<dbReference type="Proteomes" id="UP000257039">
    <property type="component" value="Unassembled WGS sequence"/>
</dbReference>
<dbReference type="AlphaFoldDB" id="A0A4P9VWL9"/>
<sequence>MNINSIKYNALAIIFLLFSLNCFSAQSIVLNNVANTLYEAVNSMEDHELYEKMKKHYQTLRLLDNNDQWATERLSLVSDQLLPSTINNQNAIEFINQTVYSLNKNEYLLNFFEKAKSHTFNDLINKSSPNRSQHLADVIAYALVQQYLTTAMYDDWRIIEDCKTIWSKTRDETDFYDHMGLFAKVKLVSVEYPISRIISFHKENNVPEYFTKLLLPLNIIEAVAVDTNNGFLDNAIAGLVLAANNPGELPSRFNDNHKSILISMPLPEKWADLYSVWNLAFVSHYEYFPYTMVKLVIPKVSDYHDQPDEYIYNRALALYTHLHFTYLGSADRAITGETLFDWSDKEFTKLFGEVNRASAYDYEKAVIKYKISGSEE</sequence>